<gene>
    <name evidence="2" type="ORF">HF086_010104</name>
</gene>
<name>A0A922SQU2_SPOEX</name>
<sequence>MNCDSCGSRFTDGVQCGLCKKHYDFPCAQTSESGWRKLGVERRAVWKCTTCRGRASPAPATPTPDPPSLENIMKEIQALKAHLTGLPTLVEDVKSIKSEISEMKLSCEFLSGKIDDFATKISAIEARISSLEDLSENVSTLQSDVGMLKLQLAVNDQRSRLNNVEIKGVPEKPNENLFTVIEAIGNAVNFSIPKSQINYLYRIQVSNTKEKSIVVNFVNRYVKEDFVASARAIKTLSTADIGFKSVSRRIFVNDHLTADMKLLLNKTKLRAKEFNFTYVWVKYSKIHVRKSDSSRVFIVNKEEDLNKMVYYVFM</sequence>
<dbReference type="InterPro" id="IPR057251">
    <property type="entry name" value="FP_C"/>
</dbReference>
<evidence type="ECO:0000313" key="2">
    <source>
        <dbReference type="EMBL" id="KAH9645905.1"/>
    </source>
</evidence>
<dbReference type="Proteomes" id="UP000814243">
    <property type="component" value="Unassembled WGS sequence"/>
</dbReference>
<organism evidence="2 3">
    <name type="scientific">Spodoptera exigua</name>
    <name type="common">Beet armyworm</name>
    <name type="synonym">Noctua fulgens</name>
    <dbReference type="NCBI Taxonomy" id="7107"/>
    <lineage>
        <taxon>Eukaryota</taxon>
        <taxon>Metazoa</taxon>
        <taxon>Ecdysozoa</taxon>
        <taxon>Arthropoda</taxon>
        <taxon>Hexapoda</taxon>
        <taxon>Insecta</taxon>
        <taxon>Pterygota</taxon>
        <taxon>Neoptera</taxon>
        <taxon>Endopterygota</taxon>
        <taxon>Lepidoptera</taxon>
        <taxon>Glossata</taxon>
        <taxon>Ditrysia</taxon>
        <taxon>Noctuoidea</taxon>
        <taxon>Noctuidae</taxon>
        <taxon>Amphipyrinae</taxon>
        <taxon>Spodoptera</taxon>
    </lineage>
</organism>
<accession>A0A922SQU2</accession>
<feature type="domain" description="FP protein C-terminal" evidence="1">
    <location>
        <begin position="257"/>
        <end position="309"/>
    </location>
</feature>
<evidence type="ECO:0000313" key="3">
    <source>
        <dbReference type="Proteomes" id="UP000814243"/>
    </source>
</evidence>
<proteinExistence type="predicted"/>
<dbReference type="AlphaFoldDB" id="A0A922SQU2"/>
<dbReference type="EMBL" id="JACEFF010000008">
    <property type="protein sequence ID" value="KAH9645905.1"/>
    <property type="molecule type" value="Genomic_DNA"/>
</dbReference>
<evidence type="ECO:0000259" key="1">
    <source>
        <dbReference type="Pfam" id="PF25298"/>
    </source>
</evidence>
<reference evidence="2" key="1">
    <citation type="journal article" date="2021" name="G3 (Bethesda)">
        <title>Genome and transcriptome analysis of the beet armyworm Spodoptera exigua reveals targets for pest control. .</title>
        <authorList>
            <person name="Simon S."/>
            <person name="Breeschoten T."/>
            <person name="Jansen H.J."/>
            <person name="Dirks R.P."/>
            <person name="Schranz M.E."/>
            <person name="Ros V.I.D."/>
        </authorList>
    </citation>
    <scope>NUCLEOTIDE SEQUENCE</scope>
    <source>
        <strain evidence="2">TB_SE_WUR_2020</strain>
    </source>
</reference>
<dbReference type="Pfam" id="PF25298">
    <property type="entry name" value="Baculo_FP_2nd"/>
    <property type="match status" value="1"/>
</dbReference>
<protein>
    <recommendedName>
        <fullName evidence="1">FP protein C-terminal domain-containing protein</fullName>
    </recommendedName>
</protein>
<comment type="caution">
    <text evidence="2">The sequence shown here is derived from an EMBL/GenBank/DDBJ whole genome shotgun (WGS) entry which is preliminary data.</text>
</comment>